<dbReference type="HOGENOM" id="CLU_081043_0_0_1"/>
<dbReference type="Proteomes" id="UP000054321">
    <property type="component" value="Unassembled WGS sequence"/>
</dbReference>
<evidence type="ECO:0000313" key="1">
    <source>
        <dbReference type="EMBL" id="KIN00104.1"/>
    </source>
</evidence>
<dbReference type="AlphaFoldDB" id="A0A0C3CMB7"/>
<name>A0A0C3CMB7_OIDMZ</name>
<sequence length="299" mass="33107">MCSGALLHNIRGPDFVAQYTVQLFIRGGAIYAPWVLPPIQLSASLAHFLSLCLYAPLQMSDPPPYTVDPPSEASIPSPPLTSDRVAGDVRTCSIADLQHDYIRISRDTSTSYHVNLTVDPTPRYRIHLSTDSSEVADILVFPAFSSTVPVAALRLVKNPKRTDPLAWICTRMPHAANARWLPVTKAASLVYGEVYRSQIPIVTTPGLPKSVRSFVWRAPLSAPSAPYMEILWEGPLPYMSQRQSSHDDFRYIFATCMLKGVGGSKENVIQMRRGGGLEFELTVILGMFAVLHHMKKTLM</sequence>
<organism evidence="1 2">
    <name type="scientific">Oidiodendron maius (strain Zn)</name>
    <dbReference type="NCBI Taxonomy" id="913774"/>
    <lineage>
        <taxon>Eukaryota</taxon>
        <taxon>Fungi</taxon>
        <taxon>Dikarya</taxon>
        <taxon>Ascomycota</taxon>
        <taxon>Pezizomycotina</taxon>
        <taxon>Leotiomycetes</taxon>
        <taxon>Leotiomycetes incertae sedis</taxon>
        <taxon>Myxotrichaceae</taxon>
        <taxon>Oidiodendron</taxon>
    </lineage>
</organism>
<gene>
    <name evidence="1" type="ORF">OIDMADRAFT_145626</name>
</gene>
<dbReference type="InParanoid" id="A0A0C3CMB7"/>
<reference evidence="1 2" key="1">
    <citation type="submission" date="2014-04" db="EMBL/GenBank/DDBJ databases">
        <authorList>
            <consortium name="DOE Joint Genome Institute"/>
            <person name="Kuo A."/>
            <person name="Martino E."/>
            <person name="Perotto S."/>
            <person name="Kohler A."/>
            <person name="Nagy L.G."/>
            <person name="Floudas D."/>
            <person name="Copeland A."/>
            <person name="Barry K.W."/>
            <person name="Cichocki N."/>
            <person name="Veneault-Fourrey C."/>
            <person name="LaButti K."/>
            <person name="Lindquist E.A."/>
            <person name="Lipzen A."/>
            <person name="Lundell T."/>
            <person name="Morin E."/>
            <person name="Murat C."/>
            <person name="Sun H."/>
            <person name="Tunlid A."/>
            <person name="Henrissat B."/>
            <person name="Grigoriev I.V."/>
            <person name="Hibbett D.S."/>
            <person name="Martin F."/>
            <person name="Nordberg H.P."/>
            <person name="Cantor M.N."/>
            <person name="Hua S.X."/>
        </authorList>
    </citation>
    <scope>NUCLEOTIDE SEQUENCE [LARGE SCALE GENOMIC DNA]</scope>
    <source>
        <strain evidence="1 2">Zn</strain>
    </source>
</reference>
<proteinExistence type="predicted"/>
<protein>
    <submittedName>
        <fullName evidence="1">Uncharacterized protein</fullName>
    </submittedName>
</protein>
<accession>A0A0C3CMB7</accession>
<reference evidence="2" key="2">
    <citation type="submission" date="2015-01" db="EMBL/GenBank/DDBJ databases">
        <title>Evolutionary Origins and Diversification of the Mycorrhizal Mutualists.</title>
        <authorList>
            <consortium name="DOE Joint Genome Institute"/>
            <consortium name="Mycorrhizal Genomics Consortium"/>
            <person name="Kohler A."/>
            <person name="Kuo A."/>
            <person name="Nagy L.G."/>
            <person name="Floudas D."/>
            <person name="Copeland A."/>
            <person name="Barry K.W."/>
            <person name="Cichocki N."/>
            <person name="Veneault-Fourrey C."/>
            <person name="LaButti K."/>
            <person name="Lindquist E.A."/>
            <person name="Lipzen A."/>
            <person name="Lundell T."/>
            <person name="Morin E."/>
            <person name="Murat C."/>
            <person name="Riley R."/>
            <person name="Ohm R."/>
            <person name="Sun H."/>
            <person name="Tunlid A."/>
            <person name="Henrissat B."/>
            <person name="Grigoriev I.V."/>
            <person name="Hibbett D.S."/>
            <person name="Martin F."/>
        </authorList>
    </citation>
    <scope>NUCLEOTIDE SEQUENCE [LARGE SCALE GENOMIC DNA]</scope>
    <source>
        <strain evidence="2">Zn</strain>
    </source>
</reference>
<keyword evidence="2" id="KW-1185">Reference proteome</keyword>
<dbReference type="EMBL" id="KN832877">
    <property type="protein sequence ID" value="KIN00104.1"/>
    <property type="molecule type" value="Genomic_DNA"/>
</dbReference>
<dbReference type="OrthoDB" id="5129197at2759"/>
<evidence type="ECO:0000313" key="2">
    <source>
        <dbReference type="Proteomes" id="UP000054321"/>
    </source>
</evidence>